<evidence type="ECO:0000256" key="1">
    <source>
        <dbReference type="SAM" id="Coils"/>
    </source>
</evidence>
<dbReference type="SUPFAM" id="SSF103088">
    <property type="entry name" value="OmpA-like"/>
    <property type="match status" value="1"/>
</dbReference>
<keyword evidence="3" id="KW-0732">Signal</keyword>
<evidence type="ECO:0000313" key="7">
    <source>
        <dbReference type="Proteomes" id="UP001267878"/>
    </source>
</evidence>
<protein>
    <submittedName>
        <fullName evidence="6">Outer membrane protein OmpA-like peptidoglycan-associated protein</fullName>
    </submittedName>
</protein>
<name>A0ABU1VTJ4_9GAMM</name>
<accession>A0ABU1VTJ4</accession>
<dbReference type="Gene3D" id="1.20.1270.390">
    <property type="match status" value="1"/>
</dbReference>
<feature type="region of interest" description="Disordered" evidence="2">
    <location>
        <begin position="386"/>
        <end position="405"/>
    </location>
</feature>
<dbReference type="Pfam" id="PF14346">
    <property type="entry name" value="DUF4398"/>
    <property type="match status" value="1"/>
</dbReference>
<evidence type="ECO:0000256" key="3">
    <source>
        <dbReference type="SAM" id="SignalP"/>
    </source>
</evidence>
<organism evidence="6 7">
    <name type="scientific">Agrilutibacter niabensis</name>
    <dbReference type="NCBI Taxonomy" id="380628"/>
    <lineage>
        <taxon>Bacteria</taxon>
        <taxon>Pseudomonadati</taxon>
        <taxon>Pseudomonadota</taxon>
        <taxon>Gammaproteobacteria</taxon>
        <taxon>Lysobacterales</taxon>
        <taxon>Lysobacteraceae</taxon>
        <taxon>Agrilutibacter</taxon>
    </lineage>
</organism>
<reference evidence="6 7" key="1">
    <citation type="submission" date="2023-07" db="EMBL/GenBank/DDBJ databases">
        <title>Sorghum-associated microbial communities from plants grown in Nebraska, USA.</title>
        <authorList>
            <person name="Schachtman D."/>
        </authorList>
    </citation>
    <scope>NUCLEOTIDE SEQUENCE [LARGE SCALE GENOMIC DNA]</scope>
    <source>
        <strain evidence="6 7">BE187</strain>
    </source>
</reference>
<dbReference type="InterPro" id="IPR006665">
    <property type="entry name" value="OmpA-like"/>
</dbReference>
<keyword evidence="7" id="KW-1185">Reference proteome</keyword>
<evidence type="ECO:0000256" key="2">
    <source>
        <dbReference type="SAM" id="MobiDB-lite"/>
    </source>
</evidence>
<feature type="chain" id="PRO_5046157299" evidence="3">
    <location>
        <begin position="26"/>
        <end position="405"/>
    </location>
</feature>
<dbReference type="RefSeq" id="WP_310056044.1">
    <property type="nucleotide sequence ID" value="NZ_JAVDVW010000002.1"/>
</dbReference>
<keyword evidence="1" id="KW-0175">Coiled coil</keyword>
<dbReference type="Proteomes" id="UP001267878">
    <property type="component" value="Unassembled WGS sequence"/>
</dbReference>
<dbReference type="Pfam" id="PF00691">
    <property type="entry name" value="OmpA"/>
    <property type="match status" value="1"/>
</dbReference>
<sequence length="405" mass="43344">MSPSFAQILKLSLALVLASALPAMAAQPPDAELTAAQQAVSRADSADGDQYAAQELTTARDELTQAQLAMTARKYKDALALSLAAAADGDLAYARSRAAQTRTELVQRRSEIGDLRSRLQIDEGGMRPSALDSEPPATGDYAMRLQALAAAPQLTAFGAFERLRAQQAVDALAKAPRRKHEAADYLALRRVEIAELTARTESSRRDIDQLDRERSELLVEASRRDAEAARAETERLRVQAQIQAEEAERLRQQAAQSDLAMQDVEAAIAGVSDVQAAKLRAAREREAKLAREEAELVAGGKLPSSRWDDRGEVFTLGGDTFAAGKATLTDRGASSVRTLAAYLQATSGSAARIEGMDPKGALAQQRAEAVREALVKAGASRQQVRAAVGSTSKSKPRVEVVISTK</sequence>
<dbReference type="EMBL" id="JAVDVW010000002">
    <property type="protein sequence ID" value="MDR7100811.1"/>
    <property type="molecule type" value="Genomic_DNA"/>
</dbReference>
<dbReference type="InterPro" id="IPR036737">
    <property type="entry name" value="OmpA-like_sf"/>
</dbReference>
<feature type="domain" description="DUF4398" evidence="5">
    <location>
        <begin position="31"/>
        <end position="107"/>
    </location>
</feature>
<dbReference type="Gene3D" id="3.30.1330.60">
    <property type="entry name" value="OmpA-like domain"/>
    <property type="match status" value="1"/>
</dbReference>
<gene>
    <name evidence="6" type="ORF">J2X04_003192</name>
</gene>
<evidence type="ECO:0000259" key="5">
    <source>
        <dbReference type="Pfam" id="PF14346"/>
    </source>
</evidence>
<feature type="signal peptide" evidence="3">
    <location>
        <begin position="1"/>
        <end position="25"/>
    </location>
</feature>
<evidence type="ECO:0000259" key="4">
    <source>
        <dbReference type="Pfam" id="PF00691"/>
    </source>
</evidence>
<feature type="coiled-coil region" evidence="1">
    <location>
        <begin position="193"/>
        <end position="267"/>
    </location>
</feature>
<comment type="caution">
    <text evidence="6">The sequence shown here is derived from an EMBL/GenBank/DDBJ whole genome shotgun (WGS) entry which is preliminary data.</text>
</comment>
<dbReference type="InterPro" id="IPR025511">
    <property type="entry name" value="DUF4398"/>
</dbReference>
<evidence type="ECO:0000313" key="6">
    <source>
        <dbReference type="EMBL" id="MDR7100811.1"/>
    </source>
</evidence>
<feature type="domain" description="OmpA-like" evidence="4">
    <location>
        <begin position="320"/>
        <end position="386"/>
    </location>
</feature>
<proteinExistence type="predicted"/>